<dbReference type="GO" id="GO:0005829">
    <property type="term" value="C:cytosol"/>
    <property type="evidence" value="ECO:0007669"/>
    <property type="project" value="TreeGrafter"/>
</dbReference>
<dbReference type="NCBIfam" id="TIGR02198">
    <property type="entry name" value="rfaE_dom_I"/>
    <property type="match status" value="1"/>
</dbReference>
<keyword evidence="2" id="KW-0418">Kinase</keyword>
<protein>
    <submittedName>
        <fullName evidence="4">RfaE bifunctional protein</fullName>
    </submittedName>
</protein>
<dbReference type="Gene3D" id="3.40.1190.20">
    <property type="match status" value="1"/>
</dbReference>
<dbReference type="GO" id="GO:0016773">
    <property type="term" value="F:phosphotransferase activity, alcohol group as acceptor"/>
    <property type="evidence" value="ECO:0007669"/>
    <property type="project" value="InterPro"/>
</dbReference>
<dbReference type="CDD" id="cd01172">
    <property type="entry name" value="RfaE_like"/>
    <property type="match status" value="1"/>
</dbReference>
<gene>
    <name evidence="4" type="ORF">UV07_C0003G0030</name>
</gene>
<dbReference type="Proteomes" id="UP000033986">
    <property type="component" value="Unassembled WGS sequence"/>
</dbReference>
<dbReference type="PANTHER" id="PTHR46969:SF1">
    <property type="entry name" value="BIFUNCTIONAL PROTEIN HLDE"/>
    <property type="match status" value="1"/>
</dbReference>
<dbReference type="PANTHER" id="PTHR46969">
    <property type="entry name" value="BIFUNCTIONAL PROTEIN HLDE"/>
    <property type="match status" value="1"/>
</dbReference>
<name>A0A0G0Z7V6_9BACT</name>
<organism evidence="4 5">
    <name type="scientific">Candidatus Azambacteria bacterium GW2011_GWB1_42_17</name>
    <dbReference type="NCBI Taxonomy" id="1618615"/>
    <lineage>
        <taxon>Bacteria</taxon>
        <taxon>Candidatus Azamiibacteriota</taxon>
    </lineage>
</organism>
<evidence type="ECO:0000256" key="1">
    <source>
        <dbReference type="ARBA" id="ARBA00022679"/>
    </source>
</evidence>
<comment type="caution">
    <text evidence="4">The sequence shown here is derived from an EMBL/GenBank/DDBJ whole genome shotgun (WGS) entry which is preliminary data.</text>
</comment>
<evidence type="ECO:0000256" key="2">
    <source>
        <dbReference type="ARBA" id="ARBA00022777"/>
    </source>
</evidence>
<dbReference type="Pfam" id="PF00294">
    <property type="entry name" value="PfkB"/>
    <property type="match status" value="1"/>
</dbReference>
<dbReference type="PATRIC" id="fig|1618615.3.peg.109"/>
<accession>A0A0G0Z7V6</accession>
<keyword evidence="1" id="KW-0808">Transferase</keyword>
<evidence type="ECO:0000313" key="4">
    <source>
        <dbReference type="EMBL" id="KKS44795.1"/>
    </source>
</evidence>
<proteinExistence type="predicted"/>
<dbReference type="InterPro" id="IPR011913">
    <property type="entry name" value="RfaE_dom_I"/>
</dbReference>
<dbReference type="AlphaFoldDB" id="A0A0G0Z7V6"/>
<dbReference type="GO" id="GO:0033786">
    <property type="term" value="F:heptose-1-phosphate adenylyltransferase activity"/>
    <property type="evidence" value="ECO:0007669"/>
    <property type="project" value="TreeGrafter"/>
</dbReference>
<dbReference type="InterPro" id="IPR029056">
    <property type="entry name" value="Ribokinase-like"/>
</dbReference>
<feature type="domain" description="Carbohydrate kinase PfkB" evidence="3">
    <location>
        <begin position="16"/>
        <end position="308"/>
    </location>
</feature>
<reference evidence="4 5" key="1">
    <citation type="journal article" date="2015" name="Nature">
        <title>rRNA introns, odd ribosomes, and small enigmatic genomes across a large radiation of phyla.</title>
        <authorList>
            <person name="Brown C.T."/>
            <person name="Hug L.A."/>
            <person name="Thomas B.C."/>
            <person name="Sharon I."/>
            <person name="Castelle C.J."/>
            <person name="Singh A."/>
            <person name="Wilkins M.J."/>
            <person name="Williams K.H."/>
            <person name="Banfield J.F."/>
        </authorList>
    </citation>
    <scope>NUCLEOTIDE SEQUENCE [LARGE SCALE GENOMIC DNA]</scope>
</reference>
<sequence>MNSKKLVQIVDKFSSTKLIVLGDLMIDRFIFGSVSRISPEAPVPIVNVHKKMSMPGGAGNVVNNLVALGGSVSVYGIVGKDQTGQELLKMFTKNNVDIKGTSVEPNRETIQKTRIIAQNQHVVRVDEESYNVITSDQEDTIIKDLNIEINKFDAIIVSDYGKGFLTYTLAQKIVKLGINYHKIVIVDTKPDHARWFNGCYLLTPNLKEAREISGLDEINDIGREIQKICGCKNVLITQGAEGMTLFEGLNIDHFPTKAREVYDVSGAGDTVEASIGIALAAGASLKEAVEIANHAAGIVVGKIGTATVSSKELKQDLNSQTKQNDK</sequence>
<dbReference type="EMBL" id="LCDB01000003">
    <property type="protein sequence ID" value="KKS44795.1"/>
    <property type="molecule type" value="Genomic_DNA"/>
</dbReference>
<dbReference type="InterPro" id="IPR011611">
    <property type="entry name" value="PfkB_dom"/>
</dbReference>
<evidence type="ECO:0000313" key="5">
    <source>
        <dbReference type="Proteomes" id="UP000033986"/>
    </source>
</evidence>
<dbReference type="SUPFAM" id="SSF53613">
    <property type="entry name" value="Ribokinase-like"/>
    <property type="match status" value="1"/>
</dbReference>
<evidence type="ECO:0000259" key="3">
    <source>
        <dbReference type="Pfam" id="PF00294"/>
    </source>
</evidence>
<dbReference type="GO" id="GO:0033785">
    <property type="term" value="F:heptose 7-phosphate kinase activity"/>
    <property type="evidence" value="ECO:0007669"/>
    <property type="project" value="TreeGrafter"/>
</dbReference>